<keyword evidence="21" id="KW-1185">Reference proteome</keyword>
<dbReference type="PRINTS" id="PR00406">
    <property type="entry name" value="CYTB5RDTASE"/>
</dbReference>
<dbReference type="InterPro" id="IPR017938">
    <property type="entry name" value="Riboflavin_synthase-like_b-brl"/>
</dbReference>
<keyword evidence="5 16" id="KW-0285">Flavoprotein</keyword>
<dbReference type="CDD" id="cd06183">
    <property type="entry name" value="cyt_b5_reduct_like"/>
    <property type="match status" value="1"/>
</dbReference>
<protein>
    <recommendedName>
        <fullName evidence="17">NADH-cytochrome b5 reductase</fullName>
        <ecNumber evidence="17">1.6.2.2</ecNumber>
    </recommendedName>
</protein>
<keyword evidence="8 16" id="KW-0274">FAD</keyword>
<organism evidence="20 21">
    <name type="scientific">Linnemannia elongata AG-77</name>
    <dbReference type="NCBI Taxonomy" id="1314771"/>
    <lineage>
        <taxon>Eukaryota</taxon>
        <taxon>Fungi</taxon>
        <taxon>Fungi incertae sedis</taxon>
        <taxon>Mucoromycota</taxon>
        <taxon>Mortierellomycotina</taxon>
        <taxon>Mortierellomycetes</taxon>
        <taxon>Mortierellales</taxon>
        <taxon>Mortierellaceae</taxon>
        <taxon>Linnemannia</taxon>
    </lineage>
</organism>
<keyword evidence="7" id="KW-1000">Mitochondrion outer membrane</keyword>
<feature type="binding site" evidence="16">
    <location>
        <position position="147"/>
    </location>
    <ligand>
        <name>FAD</name>
        <dbReference type="ChEBI" id="CHEBI:57692"/>
    </ligand>
</feature>
<evidence type="ECO:0000256" key="12">
    <source>
        <dbReference type="ARBA" id="ARBA00023128"/>
    </source>
</evidence>
<keyword evidence="11 17" id="KW-0520">NAD</keyword>
<dbReference type="InterPro" id="IPR039261">
    <property type="entry name" value="FNR_nucleotide-bd"/>
</dbReference>
<keyword evidence="9" id="KW-1133">Transmembrane helix</keyword>
<dbReference type="Gene3D" id="3.40.50.80">
    <property type="entry name" value="Nucleotide-binding domain of ferredoxin-NADP reductase (FNR) module"/>
    <property type="match status" value="1"/>
</dbReference>
<evidence type="ECO:0000313" key="20">
    <source>
        <dbReference type="EMBL" id="OAQ31672.1"/>
    </source>
</evidence>
<comment type="pathway">
    <text evidence="3">Protein modification; peptidyl-diphthamide biosynthesis.</text>
</comment>
<accession>A0A197K228</accession>
<dbReference type="Proteomes" id="UP000078512">
    <property type="component" value="Unassembled WGS sequence"/>
</dbReference>
<evidence type="ECO:0000256" key="7">
    <source>
        <dbReference type="ARBA" id="ARBA00022787"/>
    </source>
</evidence>
<dbReference type="AlphaFoldDB" id="A0A197K228"/>
<evidence type="ECO:0000256" key="8">
    <source>
        <dbReference type="ARBA" id="ARBA00022827"/>
    </source>
</evidence>
<feature type="compositionally biased region" description="Low complexity" evidence="18">
    <location>
        <begin position="41"/>
        <end position="59"/>
    </location>
</feature>
<evidence type="ECO:0000256" key="16">
    <source>
        <dbReference type="PIRSR" id="PIRSR601834-1"/>
    </source>
</evidence>
<feature type="binding site" evidence="16">
    <location>
        <position position="196"/>
    </location>
    <ligand>
        <name>FAD</name>
        <dbReference type="ChEBI" id="CHEBI:57692"/>
    </ligand>
</feature>
<evidence type="ECO:0000256" key="15">
    <source>
        <dbReference type="ARBA" id="ARBA00049138"/>
    </source>
</evidence>
<dbReference type="InterPro" id="IPR001709">
    <property type="entry name" value="Flavoprot_Pyr_Nucl_cyt_Rdtase"/>
</dbReference>
<evidence type="ECO:0000256" key="14">
    <source>
        <dbReference type="ARBA" id="ARBA00047682"/>
    </source>
</evidence>
<feature type="domain" description="FAD-binding FR-type" evidence="19">
    <location>
        <begin position="76"/>
        <end position="179"/>
    </location>
</feature>
<keyword evidence="12" id="KW-0496">Mitochondrion</keyword>
<comment type="catalytic activity">
    <reaction evidence="15">
        <text>2 Fe(3+)-[Dph3] + NADH = 2 Fe(2+)-[Dph3] + NAD(+) + H(+)</text>
        <dbReference type="Rhea" id="RHEA:71231"/>
        <dbReference type="Rhea" id="RHEA-COMP:18002"/>
        <dbReference type="Rhea" id="RHEA-COMP:18003"/>
        <dbReference type="ChEBI" id="CHEBI:15378"/>
        <dbReference type="ChEBI" id="CHEBI:29033"/>
        <dbReference type="ChEBI" id="CHEBI:29034"/>
        <dbReference type="ChEBI" id="CHEBI:57540"/>
        <dbReference type="ChEBI" id="CHEBI:57945"/>
        <dbReference type="ChEBI" id="CHEBI:83228"/>
    </reaction>
    <physiologicalReaction direction="left-to-right" evidence="15">
        <dbReference type="Rhea" id="RHEA:71232"/>
    </physiologicalReaction>
</comment>
<keyword evidence="13" id="KW-0472">Membrane</keyword>
<dbReference type="Pfam" id="PF00970">
    <property type="entry name" value="FAD_binding_6"/>
    <property type="match status" value="1"/>
</dbReference>
<evidence type="ECO:0000256" key="4">
    <source>
        <dbReference type="ARBA" id="ARBA00006105"/>
    </source>
</evidence>
<dbReference type="GO" id="GO:0090524">
    <property type="term" value="F:cytochrome-b5 reductase activity, acting on NADH"/>
    <property type="evidence" value="ECO:0007669"/>
    <property type="project" value="UniProtKB-EC"/>
</dbReference>
<proteinExistence type="inferred from homology"/>
<dbReference type="InterPro" id="IPR008333">
    <property type="entry name" value="Cbr1-like_FAD-bd_dom"/>
</dbReference>
<evidence type="ECO:0000259" key="19">
    <source>
        <dbReference type="PROSITE" id="PS51384"/>
    </source>
</evidence>
<dbReference type="STRING" id="1314771.A0A197K228"/>
<dbReference type="InterPro" id="IPR017927">
    <property type="entry name" value="FAD-bd_FR_type"/>
</dbReference>
<dbReference type="Gene3D" id="2.40.30.10">
    <property type="entry name" value="Translation factors"/>
    <property type="match status" value="1"/>
</dbReference>
<evidence type="ECO:0000256" key="6">
    <source>
        <dbReference type="ARBA" id="ARBA00022692"/>
    </source>
</evidence>
<feature type="binding site" evidence="16">
    <location>
        <position position="154"/>
    </location>
    <ligand>
        <name>FAD</name>
        <dbReference type="ChEBI" id="CHEBI:57692"/>
    </ligand>
</feature>
<dbReference type="PROSITE" id="PS51384">
    <property type="entry name" value="FAD_FR"/>
    <property type="match status" value="1"/>
</dbReference>
<keyword evidence="6" id="KW-0812">Transmembrane</keyword>
<dbReference type="FunFam" id="3.40.50.80:FF:000019">
    <property type="entry name" value="NADH-cytochrome b5 reductase"/>
    <property type="match status" value="1"/>
</dbReference>
<evidence type="ECO:0000256" key="2">
    <source>
        <dbReference type="ARBA" id="ARBA00004294"/>
    </source>
</evidence>
<dbReference type="OrthoDB" id="432685at2759"/>
<feature type="region of interest" description="Disordered" evidence="18">
    <location>
        <begin position="39"/>
        <end position="59"/>
    </location>
</feature>
<feature type="binding site" evidence="16">
    <location>
        <position position="155"/>
    </location>
    <ligand>
        <name>FAD</name>
        <dbReference type="ChEBI" id="CHEBI:57692"/>
    </ligand>
</feature>
<dbReference type="Pfam" id="PF00175">
    <property type="entry name" value="NAD_binding_1"/>
    <property type="match status" value="1"/>
</dbReference>
<dbReference type="EC" id="1.6.2.2" evidence="17"/>
<dbReference type="InterPro" id="IPR001834">
    <property type="entry name" value="CBR-like"/>
</dbReference>
<evidence type="ECO:0000256" key="13">
    <source>
        <dbReference type="ARBA" id="ARBA00023136"/>
    </source>
</evidence>
<evidence type="ECO:0000256" key="10">
    <source>
        <dbReference type="ARBA" id="ARBA00023002"/>
    </source>
</evidence>
<dbReference type="EMBL" id="KV442028">
    <property type="protein sequence ID" value="OAQ31672.1"/>
    <property type="molecule type" value="Genomic_DNA"/>
</dbReference>
<reference evidence="20 21" key="1">
    <citation type="submission" date="2016-05" db="EMBL/GenBank/DDBJ databases">
        <title>Genome sequencing reveals origins of a unique bacterial endosymbiosis in the earliest lineages of terrestrial Fungi.</title>
        <authorList>
            <consortium name="DOE Joint Genome Institute"/>
            <person name="Uehling J."/>
            <person name="Gryganskyi A."/>
            <person name="Hameed K."/>
            <person name="Tschaplinski T."/>
            <person name="Misztal P."/>
            <person name="Wu S."/>
            <person name="Desiro A."/>
            <person name="Vande Pol N."/>
            <person name="Du Z.-Y."/>
            <person name="Zienkiewicz A."/>
            <person name="Zienkiewicz K."/>
            <person name="Morin E."/>
            <person name="Tisserant E."/>
            <person name="Splivallo R."/>
            <person name="Hainaut M."/>
            <person name="Henrissat B."/>
            <person name="Ohm R."/>
            <person name="Kuo A."/>
            <person name="Yan J."/>
            <person name="Lipzen A."/>
            <person name="Nolan M."/>
            <person name="Labutti K."/>
            <person name="Barry K."/>
            <person name="Goldstein A."/>
            <person name="Labbe J."/>
            <person name="Schadt C."/>
            <person name="Tuskan G."/>
            <person name="Grigoriev I."/>
            <person name="Martin F."/>
            <person name="Vilgalys R."/>
            <person name="Bonito G."/>
        </authorList>
    </citation>
    <scope>NUCLEOTIDE SEQUENCE [LARGE SCALE GENOMIC DNA]</scope>
    <source>
        <strain evidence="20 21">AG-77</strain>
    </source>
</reference>
<evidence type="ECO:0000256" key="17">
    <source>
        <dbReference type="RuleBase" id="RU361226"/>
    </source>
</evidence>
<dbReference type="SUPFAM" id="SSF52343">
    <property type="entry name" value="Ferredoxin reductase-like, C-terminal NADP-linked domain"/>
    <property type="match status" value="1"/>
</dbReference>
<evidence type="ECO:0000256" key="5">
    <source>
        <dbReference type="ARBA" id="ARBA00022630"/>
    </source>
</evidence>
<comment type="catalytic activity">
    <reaction evidence="14 17">
        <text>2 Fe(III)-[cytochrome b5] + NADH = 2 Fe(II)-[cytochrome b5] + NAD(+) + H(+)</text>
        <dbReference type="Rhea" id="RHEA:46680"/>
        <dbReference type="Rhea" id="RHEA-COMP:10438"/>
        <dbReference type="Rhea" id="RHEA-COMP:10439"/>
        <dbReference type="ChEBI" id="CHEBI:15378"/>
        <dbReference type="ChEBI" id="CHEBI:29033"/>
        <dbReference type="ChEBI" id="CHEBI:29034"/>
        <dbReference type="ChEBI" id="CHEBI:57540"/>
        <dbReference type="ChEBI" id="CHEBI:57945"/>
        <dbReference type="EC" id="1.6.2.2"/>
    </reaction>
</comment>
<name>A0A197K228_9FUNG</name>
<evidence type="ECO:0000256" key="11">
    <source>
        <dbReference type="ARBA" id="ARBA00023027"/>
    </source>
</evidence>
<gene>
    <name evidence="20" type="ORF">K457DRAFT_135834</name>
</gene>
<dbReference type="GO" id="GO:0005741">
    <property type="term" value="C:mitochondrial outer membrane"/>
    <property type="evidence" value="ECO:0007669"/>
    <property type="project" value="UniProtKB-SubCell"/>
</dbReference>
<evidence type="ECO:0000313" key="21">
    <source>
        <dbReference type="Proteomes" id="UP000078512"/>
    </source>
</evidence>
<evidence type="ECO:0000256" key="3">
    <source>
        <dbReference type="ARBA" id="ARBA00005156"/>
    </source>
</evidence>
<comment type="cofactor">
    <cofactor evidence="1 16 17">
        <name>FAD</name>
        <dbReference type="ChEBI" id="CHEBI:57692"/>
    </cofactor>
</comment>
<sequence length="318" mass="34603">MPCSKTSTIAATVGVVLVSAYFLDASRLPVVGGLFKKKNNDTNSNTASTSTKTTTTTTTTTTTKTVAVKSVPLDAKEYRKFKLVEKVVVSPNTAMYKFALPNEDDVLNLPIGQHISIMANINGKEIMRSYTPTSSSDDLGHFVLCIKSYPQGNISKMFSDLSIGDTVNVRGPKGQFNYTPNMCRAIGMIAGGTGITPMLQIIRAIVKNPEDKTLVNFIFANVNEEDILLKAELDLLSQKHPQFKVHYVLNNAPEGWTGGVGFVNADMIKEHMPAPASDIKVLLCGPPPMISAMTKITQEFGYDKVNAVSKLPDQVFKF</sequence>
<evidence type="ECO:0000256" key="18">
    <source>
        <dbReference type="SAM" id="MobiDB-lite"/>
    </source>
</evidence>
<comment type="subcellular location">
    <subcellularLocation>
        <location evidence="2">Mitochondrion outer membrane</location>
    </subcellularLocation>
</comment>
<feature type="binding site" evidence="16">
    <location>
        <position position="128"/>
    </location>
    <ligand>
        <name>FAD</name>
        <dbReference type="ChEBI" id="CHEBI:57692"/>
    </ligand>
</feature>
<feature type="binding site" evidence="16">
    <location>
        <position position="130"/>
    </location>
    <ligand>
        <name>FAD</name>
        <dbReference type="ChEBI" id="CHEBI:57692"/>
    </ligand>
</feature>
<keyword evidence="10 17" id="KW-0560">Oxidoreductase</keyword>
<evidence type="ECO:0000256" key="9">
    <source>
        <dbReference type="ARBA" id="ARBA00022989"/>
    </source>
</evidence>
<dbReference type="FunFam" id="2.40.30.10:FF:000032">
    <property type="entry name" value="NADH-cytochrome b5 reductase"/>
    <property type="match status" value="1"/>
</dbReference>
<dbReference type="PANTHER" id="PTHR19370">
    <property type="entry name" value="NADH-CYTOCHROME B5 REDUCTASE"/>
    <property type="match status" value="1"/>
</dbReference>
<dbReference type="PANTHER" id="PTHR19370:SF184">
    <property type="entry name" value="NADH-CYTOCHROME B5 REDUCTASE-LIKE"/>
    <property type="match status" value="1"/>
</dbReference>
<comment type="similarity">
    <text evidence="4 17">Belongs to the flavoprotein pyridine nucleotide cytochrome reductase family.</text>
</comment>
<dbReference type="SUPFAM" id="SSF63380">
    <property type="entry name" value="Riboflavin synthase domain-like"/>
    <property type="match status" value="1"/>
</dbReference>
<evidence type="ECO:0000256" key="1">
    <source>
        <dbReference type="ARBA" id="ARBA00001974"/>
    </source>
</evidence>
<dbReference type="PRINTS" id="PR00371">
    <property type="entry name" value="FPNCR"/>
</dbReference>
<dbReference type="InterPro" id="IPR001433">
    <property type="entry name" value="OxRdtase_FAD/NAD-bd"/>
</dbReference>